<organism evidence="4">
    <name type="scientific">Paenibacillus sp. BIHB 4019</name>
    <dbReference type="NCBI Taxonomy" id="1870819"/>
    <lineage>
        <taxon>Bacteria</taxon>
        <taxon>Bacillati</taxon>
        <taxon>Bacillota</taxon>
        <taxon>Bacilli</taxon>
        <taxon>Bacillales</taxon>
        <taxon>Paenibacillaceae</taxon>
        <taxon>Paenibacillus</taxon>
    </lineage>
</organism>
<dbReference type="EMBL" id="CP016808">
    <property type="protein sequence ID" value="ANY65808.1"/>
    <property type="molecule type" value="Genomic_DNA"/>
</dbReference>
<protein>
    <submittedName>
        <fullName evidence="4">TetR family transcriptional regulator</fullName>
    </submittedName>
</protein>
<gene>
    <name evidence="4" type="ORF">BBD42_04500</name>
</gene>
<dbReference type="GO" id="GO:0003677">
    <property type="term" value="F:DNA binding"/>
    <property type="evidence" value="ECO:0007669"/>
    <property type="project" value="UniProtKB-UniRule"/>
</dbReference>
<proteinExistence type="predicted"/>
<dbReference type="PANTHER" id="PTHR43479:SF11">
    <property type="entry name" value="ACREF_ENVCD OPERON REPRESSOR-RELATED"/>
    <property type="match status" value="1"/>
</dbReference>
<feature type="DNA-binding region" description="H-T-H motif" evidence="2">
    <location>
        <begin position="44"/>
        <end position="63"/>
    </location>
</feature>
<feature type="domain" description="HTH tetR-type" evidence="3">
    <location>
        <begin position="21"/>
        <end position="81"/>
    </location>
</feature>
<dbReference type="InterPro" id="IPR009057">
    <property type="entry name" value="Homeodomain-like_sf"/>
</dbReference>
<keyword evidence="1 2" id="KW-0238">DNA-binding</keyword>
<dbReference type="PANTHER" id="PTHR43479">
    <property type="entry name" value="ACREF/ENVCD OPERON REPRESSOR-RELATED"/>
    <property type="match status" value="1"/>
</dbReference>
<dbReference type="InterPro" id="IPR036271">
    <property type="entry name" value="Tet_transcr_reg_TetR-rel_C_sf"/>
</dbReference>
<accession>A0A1B2DDL4</accession>
<evidence type="ECO:0000256" key="2">
    <source>
        <dbReference type="PROSITE-ProRule" id="PRU00335"/>
    </source>
</evidence>
<dbReference type="SUPFAM" id="SSF48498">
    <property type="entry name" value="Tetracyclin repressor-like, C-terminal domain"/>
    <property type="match status" value="1"/>
</dbReference>
<dbReference type="PRINTS" id="PR00455">
    <property type="entry name" value="HTHTETR"/>
</dbReference>
<name>A0A1B2DDL4_9BACL</name>
<evidence type="ECO:0000256" key="1">
    <source>
        <dbReference type="ARBA" id="ARBA00023125"/>
    </source>
</evidence>
<dbReference type="Pfam" id="PF00440">
    <property type="entry name" value="TetR_N"/>
    <property type="match status" value="1"/>
</dbReference>
<dbReference type="AlphaFoldDB" id="A0A1B2DDL4"/>
<sequence>MRMSNLLDTMIAHSKLSKKQTDKQQKLVETAIKIFAEKGFANTSTSEIAQTAGVSEGAIFRHYGNKENLLLSIVLPFLKEFLPNAIEETFNELLSQNPTTFEIFIRELIKNRVHFIHENKKLFQILVKEILYREEFKKEMQPLYSENILQHLTIVIEMFKERGDLIEIPSSILLRMLLTFLGGYLISRFMVLNEDFIKDEEAELEEVVRFIMDGLRKPQQSH</sequence>
<evidence type="ECO:0000259" key="3">
    <source>
        <dbReference type="PROSITE" id="PS50977"/>
    </source>
</evidence>
<dbReference type="SUPFAM" id="SSF46689">
    <property type="entry name" value="Homeodomain-like"/>
    <property type="match status" value="1"/>
</dbReference>
<reference evidence="4" key="1">
    <citation type="submission" date="2016-08" db="EMBL/GenBank/DDBJ databases">
        <title>Complete Genome Seqeunce of Paenibacillus sp. BIHB 4019 from tea rhizoplane.</title>
        <authorList>
            <person name="Thakur R."/>
            <person name="Swarnkar M.K."/>
            <person name="Gulati A."/>
        </authorList>
    </citation>
    <scope>NUCLEOTIDE SEQUENCE [LARGE SCALE GENOMIC DNA]</scope>
    <source>
        <strain evidence="4">BIHB4019</strain>
    </source>
</reference>
<dbReference type="InterPro" id="IPR050624">
    <property type="entry name" value="HTH-type_Tx_Regulator"/>
</dbReference>
<dbReference type="PROSITE" id="PS50977">
    <property type="entry name" value="HTH_TETR_2"/>
    <property type="match status" value="1"/>
</dbReference>
<evidence type="ECO:0000313" key="4">
    <source>
        <dbReference type="EMBL" id="ANY65808.1"/>
    </source>
</evidence>
<dbReference type="InterPro" id="IPR001647">
    <property type="entry name" value="HTH_TetR"/>
</dbReference>
<dbReference type="Gene3D" id="1.10.357.10">
    <property type="entry name" value="Tetracycline Repressor, domain 2"/>
    <property type="match status" value="1"/>
</dbReference>